<keyword evidence="1" id="KW-0732">Signal</keyword>
<evidence type="ECO:0000256" key="1">
    <source>
        <dbReference type="ARBA" id="ARBA00022729"/>
    </source>
</evidence>
<evidence type="ECO:0000256" key="2">
    <source>
        <dbReference type="SAM" id="MobiDB-lite"/>
    </source>
</evidence>
<name>A0A8S5LLC2_9CAUD</name>
<feature type="domain" description="DUF4352" evidence="3">
    <location>
        <begin position="65"/>
        <end position="178"/>
    </location>
</feature>
<dbReference type="EMBL" id="BK015871">
    <property type="protein sequence ID" value="DAD70869.1"/>
    <property type="molecule type" value="Genomic_DNA"/>
</dbReference>
<feature type="compositionally biased region" description="Low complexity" evidence="2">
    <location>
        <begin position="48"/>
        <end position="57"/>
    </location>
</feature>
<reference evidence="4" key="1">
    <citation type="journal article" date="2021" name="Proc. Natl. Acad. Sci. U.S.A.">
        <title>A Catalog of Tens of Thousands of Viruses from Human Metagenomes Reveals Hidden Associations with Chronic Diseases.</title>
        <authorList>
            <person name="Tisza M.J."/>
            <person name="Buck C.B."/>
        </authorList>
    </citation>
    <scope>NUCLEOTIDE SEQUENCE</scope>
    <source>
        <strain evidence="4">Ctvok7</strain>
    </source>
</reference>
<protein>
    <recommendedName>
        <fullName evidence="3">DUF4352 domain-containing protein</fullName>
    </recommendedName>
</protein>
<dbReference type="PROSITE" id="PS51257">
    <property type="entry name" value="PROKAR_LIPOPROTEIN"/>
    <property type="match status" value="1"/>
</dbReference>
<dbReference type="Gene3D" id="2.60.40.1240">
    <property type="match status" value="1"/>
</dbReference>
<evidence type="ECO:0000313" key="4">
    <source>
        <dbReference type="EMBL" id="DAD70869.1"/>
    </source>
</evidence>
<proteinExistence type="predicted"/>
<dbReference type="Pfam" id="PF11611">
    <property type="entry name" value="DUF4352"/>
    <property type="match status" value="1"/>
</dbReference>
<accession>A0A8S5LLC2</accession>
<feature type="region of interest" description="Disordered" evidence="2">
    <location>
        <begin position="29"/>
        <end position="63"/>
    </location>
</feature>
<dbReference type="InterPro" id="IPR029050">
    <property type="entry name" value="Immunoprotect_excell_Ig-like"/>
</dbReference>
<sequence length="200" mass="20735">MKKALCFMAAGVVALSLCSCSTNTPATSVGAQGGGAPSAQVSEPVQATPTPASTTTPTPEPTNLAIGDTAEIGDWSVSVTGFEFSTQINNGYGYFSPDDGNQYAVVSMSVTNNGSSMDTFWPSYSFGDDIKGIVIYDGQYEYSSVQLLAYDEDLHDESMNPLTTANGVIAFEVPEAVTSGSGTLVITISDGSASATFDLR</sequence>
<organism evidence="4">
    <name type="scientific">Siphoviridae sp. ctvok7</name>
    <dbReference type="NCBI Taxonomy" id="2827596"/>
    <lineage>
        <taxon>Viruses</taxon>
        <taxon>Duplodnaviria</taxon>
        <taxon>Heunggongvirae</taxon>
        <taxon>Uroviricota</taxon>
        <taxon>Caudoviricetes</taxon>
    </lineage>
</organism>
<evidence type="ECO:0000259" key="3">
    <source>
        <dbReference type="Pfam" id="PF11611"/>
    </source>
</evidence>
<dbReference type="InterPro" id="IPR029051">
    <property type="entry name" value="DUF4352"/>
</dbReference>